<comment type="function">
    <text evidence="3">Acts as a cargo receptor for glycogen. Delivers its cargo to an autophagic pathway called glycophagy, resulting in the transport of glycogen to lysosomes.</text>
</comment>
<dbReference type="GO" id="GO:0034045">
    <property type="term" value="C:phagophore assembly site membrane"/>
    <property type="evidence" value="ECO:0007669"/>
    <property type="project" value="UniProtKB-SubCell"/>
</dbReference>
<evidence type="ECO:0000313" key="11">
    <source>
        <dbReference type="EMBL" id="KAJ8338940.1"/>
    </source>
</evidence>
<evidence type="ECO:0000256" key="8">
    <source>
        <dbReference type="ARBA" id="ARBA00076001"/>
    </source>
</evidence>
<evidence type="ECO:0000256" key="5">
    <source>
        <dbReference type="ARBA" id="ARBA00062412"/>
    </source>
</evidence>
<feature type="region of interest" description="Disordered" evidence="9">
    <location>
        <begin position="237"/>
        <end position="256"/>
    </location>
</feature>
<sequence length="444" mass="49631">MLPASDVIAFGSTCRDFRQLILSSWVWIRLFRQQSCEWRMRSIRGSFRPEPERGSQRDQSKTRDPENLSSLLLPTNNNDQRAKTERGQRRKKDENAVATEASEVEKMAIKEERRCHIESTVSENLREEVSEAQDKSFRECGGVVSLPRDPGLCDGAPAELSWPIIGQHQSNDVPESHDHVRVCRDVPQEHVGKRAEDICAPSVLADQNSHFDQDIETEEKPLSDPSQANAIGEIAESKTKSLDCSRNQRPEDNCERTEINIMEATMDYNEWMNGGSVEMNKSISSSGKGPNGAAGLGDAGTAEQCRQESADSNLAKISVAKEPGATLALFDGGSASKRSAAVRPTPQTVAVSFCVHYITHSPLQLLAVAGNQQELGNWERFLPLRRAKDGFWANSIALPADSHVEWKFVVAENGRIRRWEECKNRRLQTGCEEVIHLHKWWGCV</sequence>
<comment type="subunit">
    <text evidence="5">Interacts with the ATG8 family proteins GABARAP and GABARAPL1. Interacts with several glycogen-associated proteins, such as GYS2 (liver glycogen synthase), GDE (glycogen debranching enzyme), GBE1 (glycogen branching enzyme 1) and EPM2A (Laforin).</text>
</comment>
<evidence type="ECO:0000256" key="9">
    <source>
        <dbReference type="SAM" id="MobiDB-lite"/>
    </source>
</evidence>
<dbReference type="OrthoDB" id="6123450at2759"/>
<feature type="region of interest" description="Disordered" evidence="9">
    <location>
        <begin position="279"/>
        <end position="308"/>
    </location>
</feature>
<dbReference type="PANTHER" id="PTHR15048:SF0">
    <property type="entry name" value="STARCH-BINDING DOMAIN-CONTAINING PROTEIN 1"/>
    <property type="match status" value="1"/>
</dbReference>
<dbReference type="PANTHER" id="PTHR15048">
    <property type="entry name" value="STARCH-BINDING DOMAIN-CONTAINING PROTEIN 1"/>
    <property type="match status" value="1"/>
</dbReference>
<evidence type="ECO:0000256" key="6">
    <source>
        <dbReference type="ARBA" id="ARBA00073038"/>
    </source>
</evidence>
<dbReference type="SMART" id="SM01065">
    <property type="entry name" value="CBM_2"/>
    <property type="match status" value="1"/>
</dbReference>
<dbReference type="GO" id="GO:0005789">
    <property type="term" value="C:endoplasmic reticulum membrane"/>
    <property type="evidence" value="ECO:0007669"/>
    <property type="project" value="UniProtKB-SubCell"/>
</dbReference>
<feature type="region of interest" description="Disordered" evidence="9">
    <location>
        <begin position="46"/>
        <end position="101"/>
    </location>
</feature>
<dbReference type="InterPro" id="IPR013783">
    <property type="entry name" value="Ig-like_fold"/>
</dbReference>
<dbReference type="GO" id="GO:0030315">
    <property type="term" value="C:T-tubule"/>
    <property type="evidence" value="ECO:0007669"/>
    <property type="project" value="UniProtKB-SubCell"/>
</dbReference>
<accession>A0A9Q1IFR4</accession>
<dbReference type="InterPro" id="IPR036047">
    <property type="entry name" value="F-box-like_dom_sf"/>
</dbReference>
<gene>
    <name evidence="11" type="ORF">SKAU_G00357260</name>
</gene>
<protein>
    <recommendedName>
        <fullName evidence="6">Starch-binding domain-containing protein 1</fullName>
    </recommendedName>
    <alternativeName>
        <fullName evidence="7">Genethonin-1</fullName>
    </alternativeName>
    <alternativeName>
        <fullName evidence="8">Glycophagy cargo receptor stbd1</fullName>
    </alternativeName>
</protein>
<dbReference type="InterPro" id="IPR002044">
    <property type="entry name" value="CBM20"/>
</dbReference>
<proteinExistence type="predicted"/>
<dbReference type="Gene3D" id="2.60.40.10">
    <property type="entry name" value="Immunoglobulins"/>
    <property type="match status" value="1"/>
</dbReference>
<dbReference type="EMBL" id="JAINUF010000017">
    <property type="protein sequence ID" value="KAJ8338940.1"/>
    <property type="molecule type" value="Genomic_DNA"/>
</dbReference>
<dbReference type="InterPro" id="IPR013784">
    <property type="entry name" value="Carb-bd-like_fold"/>
</dbReference>
<evidence type="ECO:0000256" key="1">
    <source>
        <dbReference type="ARBA" id="ARBA00004643"/>
    </source>
</evidence>
<feature type="compositionally biased region" description="Polar residues" evidence="9">
    <location>
        <begin position="279"/>
        <end position="288"/>
    </location>
</feature>
<evidence type="ECO:0000256" key="7">
    <source>
        <dbReference type="ARBA" id="ARBA00075794"/>
    </source>
</evidence>
<evidence type="ECO:0000259" key="10">
    <source>
        <dbReference type="PROSITE" id="PS51166"/>
    </source>
</evidence>
<evidence type="ECO:0000256" key="2">
    <source>
        <dbReference type="ARBA" id="ARBA00024012"/>
    </source>
</evidence>
<feature type="compositionally biased region" description="Basic and acidic residues" evidence="9">
    <location>
        <begin position="47"/>
        <end position="66"/>
    </location>
</feature>
<feature type="compositionally biased region" description="Basic and acidic residues" evidence="9">
    <location>
        <begin position="80"/>
        <end position="95"/>
    </location>
</feature>
<dbReference type="AlphaFoldDB" id="A0A9Q1IFR4"/>
<reference evidence="11" key="1">
    <citation type="journal article" date="2023" name="Science">
        <title>Genome structures resolve the early diversification of teleost fishes.</title>
        <authorList>
            <person name="Parey E."/>
            <person name="Louis A."/>
            <person name="Montfort J."/>
            <person name="Bouchez O."/>
            <person name="Roques C."/>
            <person name="Iampietro C."/>
            <person name="Lluch J."/>
            <person name="Castinel A."/>
            <person name="Donnadieu C."/>
            <person name="Desvignes T."/>
            <person name="Floi Bucao C."/>
            <person name="Jouanno E."/>
            <person name="Wen M."/>
            <person name="Mejri S."/>
            <person name="Dirks R."/>
            <person name="Jansen H."/>
            <person name="Henkel C."/>
            <person name="Chen W.J."/>
            <person name="Zahm M."/>
            <person name="Cabau C."/>
            <person name="Klopp C."/>
            <person name="Thompson A.W."/>
            <person name="Robinson-Rechavi M."/>
            <person name="Braasch I."/>
            <person name="Lecointre G."/>
            <person name="Bobe J."/>
            <person name="Postlethwait J.H."/>
            <person name="Berthelot C."/>
            <person name="Roest Crollius H."/>
            <person name="Guiguen Y."/>
        </authorList>
    </citation>
    <scope>NUCLEOTIDE SEQUENCE</scope>
    <source>
        <strain evidence="11">WJC10195</strain>
    </source>
</reference>
<feature type="compositionally biased region" description="Gly residues" evidence="9">
    <location>
        <begin position="289"/>
        <end position="298"/>
    </location>
</feature>
<dbReference type="PROSITE" id="PS51166">
    <property type="entry name" value="CBM20"/>
    <property type="match status" value="1"/>
</dbReference>
<evidence type="ECO:0000256" key="4">
    <source>
        <dbReference type="ARBA" id="ARBA00060405"/>
    </source>
</evidence>
<evidence type="ECO:0000313" key="12">
    <source>
        <dbReference type="Proteomes" id="UP001152622"/>
    </source>
</evidence>
<organism evidence="11 12">
    <name type="scientific">Synaphobranchus kaupii</name>
    <name type="common">Kaup's arrowtooth eel</name>
    <dbReference type="NCBI Taxonomy" id="118154"/>
    <lineage>
        <taxon>Eukaryota</taxon>
        <taxon>Metazoa</taxon>
        <taxon>Chordata</taxon>
        <taxon>Craniata</taxon>
        <taxon>Vertebrata</taxon>
        <taxon>Euteleostomi</taxon>
        <taxon>Actinopterygii</taxon>
        <taxon>Neopterygii</taxon>
        <taxon>Teleostei</taxon>
        <taxon>Anguilliformes</taxon>
        <taxon>Synaphobranchidae</taxon>
        <taxon>Synaphobranchus</taxon>
    </lineage>
</organism>
<dbReference type="Pfam" id="PF00686">
    <property type="entry name" value="CBM_20"/>
    <property type="match status" value="1"/>
</dbReference>
<keyword evidence="12" id="KW-1185">Reference proteome</keyword>
<feature type="compositionally biased region" description="Low complexity" evidence="9">
    <location>
        <begin position="67"/>
        <end position="78"/>
    </location>
</feature>
<comment type="subcellular location">
    <subcellularLocation>
        <location evidence="2">Cell membrane</location>
        <location evidence="2">Sarcolemma</location>
        <location evidence="2">T-tubule</location>
    </subcellularLocation>
    <subcellularLocation>
        <location evidence="1">Endoplasmic reticulum membrane</location>
        <topology evidence="1">Single-pass type III membrane protein</topology>
    </subcellularLocation>
    <subcellularLocation>
        <location evidence="4">Preautophagosomal structure membrane</location>
        <topology evidence="4">Single-pass type III membrane protein</topology>
    </subcellularLocation>
</comment>
<dbReference type="SUPFAM" id="SSF49452">
    <property type="entry name" value="Starch-binding domain-like"/>
    <property type="match status" value="1"/>
</dbReference>
<evidence type="ECO:0000256" key="3">
    <source>
        <dbReference type="ARBA" id="ARBA00053886"/>
    </source>
</evidence>
<name>A0A9Q1IFR4_SYNKA</name>
<feature type="domain" description="CBM20" evidence="10">
    <location>
        <begin position="343"/>
        <end position="443"/>
    </location>
</feature>
<dbReference type="Proteomes" id="UP001152622">
    <property type="component" value="Chromosome 17"/>
</dbReference>
<dbReference type="GO" id="GO:2001070">
    <property type="term" value="F:starch binding"/>
    <property type="evidence" value="ECO:0007669"/>
    <property type="project" value="InterPro"/>
</dbReference>
<dbReference type="SUPFAM" id="SSF81383">
    <property type="entry name" value="F-box domain"/>
    <property type="match status" value="1"/>
</dbReference>
<dbReference type="FunFam" id="2.60.40.10:FF:000552">
    <property type="entry name" value="Related to glucoamylase"/>
    <property type="match status" value="1"/>
</dbReference>
<comment type="caution">
    <text evidence="11">The sequence shown here is derived from an EMBL/GenBank/DDBJ whole genome shotgun (WGS) entry which is preliminary data.</text>
</comment>
<dbReference type="GO" id="GO:0061723">
    <property type="term" value="P:glycophagy"/>
    <property type="evidence" value="ECO:0007669"/>
    <property type="project" value="UniProtKB-ARBA"/>
</dbReference>